<evidence type="ECO:0000313" key="2">
    <source>
        <dbReference type="EMBL" id="SZX78655.1"/>
    </source>
</evidence>
<name>A0A383WMI4_TETOB</name>
<feature type="chain" id="PRO_5016615705" evidence="1">
    <location>
        <begin position="19"/>
        <end position="235"/>
    </location>
</feature>
<keyword evidence="1" id="KW-0732">Signal</keyword>
<dbReference type="AlphaFoldDB" id="A0A383WMI4"/>
<evidence type="ECO:0000313" key="3">
    <source>
        <dbReference type="Proteomes" id="UP000256970"/>
    </source>
</evidence>
<accession>A0A383WMI4</accession>
<reference evidence="2 3" key="1">
    <citation type="submission" date="2016-10" db="EMBL/GenBank/DDBJ databases">
        <authorList>
            <person name="Cai Z."/>
        </authorList>
    </citation>
    <scope>NUCLEOTIDE SEQUENCE [LARGE SCALE GENOMIC DNA]</scope>
</reference>
<dbReference type="EMBL" id="FNXT01001326">
    <property type="protein sequence ID" value="SZX78655.1"/>
    <property type="molecule type" value="Genomic_DNA"/>
</dbReference>
<dbReference type="Proteomes" id="UP000256970">
    <property type="component" value="Unassembled WGS sequence"/>
</dbReference>
<organism evidence="2 3">
    <name type="scientific">Tetradesmus obliquus</name>
    <name type="common">Green alga</name>
    <name type="synonym">Acutodesmus obliquus</name>
    <dbReference type="NCBI Taxonomy" id="3088"/>
    <lineage>
        <taxon>Eukaryota</taxon>
        <taxon>Viridiplantae</taxon>
        <taxon>Chlorophyta</taxon>
        <taxon>core chlorophytes</taxon>
        <taxon>Chlorophyceae</taxon>
        <taxon>CS clade</taxon>
        <taxon>Sphaeropleales</taxon>
        <taxon>Scenedesmaceae</taxon>
        <taxon>Tetradesmus</taxon>
    </lineage>
</organism>
<evidence type="ECO:0000256" key="1">
    <source>
        <dbReference type="SAM" id="SignalP"/>
    </source>
</evidence>
<gene>
    <name evidence="2" type="ORF">BQ4739_LOCUS18974</name>
</gene>
<feature type="signal peptide" evidence="1">
    <location>
        <begin position="1"/>
        <end position="18"/>
    </location>
</feature>
<proteinExistence type="predicted"/>
<protein>
    <submittedName>
        <fullName evidence="2">Uncharacterized protein</fullName>
    </submittedName>
</protein>
<keyword evidence="3" id="KW-1185">Reference proteome</keyword>
<sequence length="235" mass="24510">MAVVLLCLAASLSSTAGAADPVSRALLQTEPELGQAAAAAAPAGKPYTEGSSWQVILGPVGAASNPPSGGISYTEFGGPDGIFTSSFNIFIQGFYVNDKNESTGTWYCSSVVNEKPAALTSLVRPTFAGQRLDTVTVVKQLSTSQAMTCMSGPENPKCTAQLKVRGKAKCLVNNKGVSQTCIREEETLKSTARSPSCEANTTASSVMVVADCGGKRWEVAPTQLLWGRTIVDPKP</sequence>